<dbReference type="PANTHER" id="PTHR48078">
    <property type="entry name" value="THREONINE DEHYDRATASE, MITOCHONDRIAL-RELATED"/>
    <property type="match status" value="1"/>
</dbReference>
<dbReference type="GO" id="GO:0006567">
    <property type="term" value="P:L-threonine catabolic process"/>
    <property type="evidence" value="ECO:0007669"/>
    <property type="project" value="TreeGrafter"/>
</dbReference>
<dbReference type="GO" id="GO:0003941">
    <property type="term" value="F:L-serine ammonia-lyase activity"/>
    <property type="evidence" value="ECO:0007669"/>
    <property type="project" value="TreeGrafter"/>
</dbReference>
<dbReference type="GO" id="GO:0009097">
    <property type="term" value="P:isoleucine biosynthetic process"/>
    <property type="evidence" value="ECO:0007669"/>
    <property type="project" value="TreeGrafter"/>
</dbReference>
<protein>
    <recommendedName>
        <fullName evidence="5">Tryptophan synthase beta chain-like PALP domain-containing protein</fullName>
    </recommendedName>
</protein>
<dbReference type="PANTHER" id="PTHR48078:SF6">
    <property type="entry name" value="L-THREONINE DEHYDRATASE CATABOLIC TDCB"/>
    <property type="match status" value="1"/>
</dbReference>
<feature type="domain" description="Tryptophan synthase beta chain-like PALP" evidence="5">
    <location>
        <begin position="6"/>
        <end position="308"/>
    </location>
</feature>
<evidence type="ECO:0000259" key="5">
    <source>
        <dbReference type="Pfam" id="PF00291"/>
    </source>
</evidence>
<dbReference type="InterPro" id="IPR027278">
    <property type="entry name" value="ACCD_DCysDesulf"/>
</dbReference>
<gene>
    <name evidence="6" type="ORF">A3J93_02085</name>
</gene>
<proteinExistence type="inferred from homology"/>
<comment type="similarity">
    <text evidence="2">Belongs to the ACC deaminase/D-cysteine desulfhydrase family.</text>
</comment>
<evidence type="ECO:0000313" key="6">
    <source>
        <dbReference type="EMBL" id="OGH88287.1"/>
    </source>
</evidence>
<evidence type="ECO:0000256" key="3">
    <source>
        <dbReference type="ARBA" id="ARBA00022898"/>
    </source>
</evidence>
<dbReference type="Pfam" id="PF00291">
    <property type="entry name" value="PALP"/>
    <property type="match status" value="1"/>
</dbReference>
<comment type="cofactor">
    <cofactor evidence="1">
        <name>pyridoxal 5'-phosphate</name>
        <dbReference type="ChEBI" id="CHEBI:597326"/>
    </cofactor>
</comment>
<accession>A0A1F6NWI3</accession>
<dbReference type="STRING" id="1798704.A3J93_02085"/>
<evidence type="ECO:0000256" key="1">
    <source>
        <dbReference type="ARBA" id="ARBA00001933"/>
    </source>
</evidence>
<name>A0A1F6NWI3_9BACT</name>
<dbReference type="Gene3D" id="3.40.50.1100">
    <property type="match status" value="2"/>
</dbReference>
<sequence length="309" mass="33504">MSMPVTPQPQAKKLAEALGLKTALYLKREDLHPYGSHKGRSIPLMIKKYASQGERDFVISSSGNAALAAGLYVRDYNRQHKTDPLHLAIFIGKNIDKEKLLKLKTIKNKFITIAKTENPKQSAFLLAKMGAQLLRQSTDNLALVGYAGLYAELSKIKDLKAVFIPTSSGTTAVGLYVASKGKIPVHIVQTDACHPFVKTTPSPLLEKERAIASPLLFKEGTKGVVHSLASAIVDKVGLRKPEILEALKKSRGVGYMATNKEIKNAMALAFKTEKIKLSPNSALALVGLRQALANGWEPNGTVALLITGR</sequence>
<keyword evidence="3" id="KW-0663">Pyridoxal phosphate</keyword>
<dbReference type="GO" id="GO:0006565">
    <property type="term" value="P:L-serine catabolic process"/>
    <property type="evidence" value="ECO:0007669"/>
    <property type="project" value="TreeGrafter"/>
</dbReference>
<dbReference type="GO" id="GO:0004794">
    <property type="term" value="F:threonine deaminase activity"/>
    <property type="evidence" value="ECO:0007669"/>
    <property type="project" value="TreeGrafter"/>
</dbReference>
<dbReference type="InterPro" id="IPR036052">
    <property type="entry name" value="TrpB-like_PALP_sf"/>
</dbReference>
<comment type="caution">
    <text evidence="6">The sequence shown here is derived from an EMBL/GenBank/DDBJ whole genome shotgun (WGS) entry which is preliminary data.</text>
</comment>
<dbReference type="PIRSF" id="PIRSF006278">
    <property type="entry name" value="ACCD_DCysDesulf"/>
    <property type="match status" value="1"/>
</dbReference>
<dbReference type="Proteomes" id="UP000177907">
    <property type="component" value="Unassembled WGS sequence"/>
</dbReference>
<dbReference type="EMBL" id="MFQZ01000004">
    <property type="protein sequence ID" value="OGH88287.1"/>
    <property type="molecule type" value="Genomic_DNA"/>
</dbReference>
<evidence type="ECO:0000313" key="7">
    <source>
        <dbReference type="Proteomes" id="UP000177907"/>
    </source>
</evidence>
<evidence type="ECO:0000256" key="4">
    <source>
        <dbReference type="ARBA" id="ARBA00023239"/>
    </source>
</evidence>
<dbReference type="InterPro" id="IPR001926">
    <property type="entry name" value="TrpB-like_PALP"/>
</dbReference>
<keyword evidence="4" id="KW-0456">Lyase</keyword>
<reference evidence="6 7" key="1">
    <citation type="journal article" date="2016" name="Nat. Commun.">
        <title>Thousands of microbial genomes shed light on interconnected biogeochemical processes in an aquifer system.</title>
        <authorList>
            <person name="Anantharaman K."/>
            <person name="Brown C.T."/>
            <person name="Hug L.A."/>
            <person name="Sharon I."/>
            <person name="Castelle C.J."/>
            <person name="Probst A.J."/>
            <person name="Thomas B.C."/>
            <person name="Singh A."/>
            <person name="Wilkins M.J."/>
            <person name="Karaoz U."/>
            <person name="Brodie E.L."/>
            <person name="Williams K.H."/>
            <person name="Hubbard S.S."/>
            <person name="Banfield J.F."/>
        </authorList>
    </citation>
    <scope>NUCLEOTIDE SEQUENCE [LARGE SCALE GENOMIC DNA]</scope>
</reference>
<dbReference type="AlphaFoldDB" id="A0A1F6NWI3"/>
<dbReference type="InterPro" id="IPR050147">
    <property type="entry name" value="Ser/Thr_Dehydratase"/>
</dbReference>
<dbReference type="SUPFAM" id="SSF53686">
    <property type="entry name" value="Tryptophan synthase beta subunit-like PLP-dependent enzymes"/>
    <property type="match status" value="1"/>
</dbReference>
<organism evidence="6 7">
    <name type="scientific">Candidatus Magasanikbacteria bacterium RIFOXYC2_FULL_42_28</name>
    <dbReference type="NCBI Taxonomy" id="1798704"/>
    <lineage>
        <taxon>Bacteria</taxon>
        <taxon>Candidatus Magasanikiibacteriota</taxon>
    </lineage>
</organism>
<evidence type="ECO:0000256" key="2">
    <source>
        <dbReference type="ARBA" id="ARBA00008639"/>
    </source>
</evidence>